<organism evidence="1 2">
    <name type="scientific">Microbacterium phage Pumpernickel</name>
    <dbReference type="NCBI Taxonomy" id="2885983"/>
    <lineage>
        <taxon>Viruses</taxon>
        <taxon>Duplodnaviria</taxon>
        <taxon>Heunggongvirae</taxon>
        <taxon>Uroviricota</taxon>
        <taxon>Caudoviricetes</taxon>
        <taxon>Pumpernickelvirus</taxon>
        <taxon>Pumpernickelvirus pumpernickel</taxon>
    </lineage>
</organism>
<dbReference type="SUPFAM" id="SSF52540">
    <property type="entry name" value="P-loop containing nucleoside triphosphate hydrolases"/>
    <property type="match status" value="1"/>
</dbReference>
<evidence type="ECO:0000313" key="2">
    <source>
        <dbReference type="Proteomes" id="UP000827768"/>
    </source>
</evidence>
<dbReference type="EMBL" id="OK040790">
    <property type="protein sequence ID" value="UDL15900.1"/>
    <property type="molecule type" value="Genomic_DNA"/>
</dbReference>
<name>A0AAE8Y748_9CAUD</name>
<accession>A0AAE8Y748</accession>
<dbReference type="RefSeq" id="YP_010755140.1">
    <property type="nucleotide sequence ID" value="NC_073468.1"/>
</dbReference>
<dbReference type="InterPro" id="IPR027417">
    <property type="entry name" value="P-loop_NTPase"/>
</dbReference>
<dbReference type="Proteomes" id="UP000827768">
    <property type="component" value="Segment"/>
</dbReference>
<gene>
    <name evidence="1" type="primary">109</name>
    <name evidence="1" type="ORF">SEA_PUMPERNICKEL_109</name>
</gene>
<protein>
    <submittedName>
        <fullName evidence="1">RecA-like DNA recombinase</fullName>
    </submittedName>
</protein>
<dbReference type="GeneID" id="80019749"/>
<dbReference type="KEGG" id="vg:80019749"/>
<dbReference type="Pfam" id="PF13479">
    <property type="entry name" value="AAA_24"/>
    <property type="match status" value="1"/>
</dbReference>
<sequence length="267" mass="29773">MTGLPRALSLMVYGESKAGKSTLASTSPYPRLMLDVEGGARFLVAAGLIHPKAWDPYREAPPVADGTWDTVVVNLHDYDTMLKVYEWLRSGQHQFRSLIIDSISELQDKLMTQLAGNDQMKMQQWGEVLRKMGGLLRNIRDLTTHPTNPLEAVVLTAMAKLGPDGIHRPYLQGALQTQAPYLFDVVGAIVIESYPNPDPMQQPIKVRRLYVESTDKYQAGERVQGRLGTVVEQQNMNVETMLDMVFGPRVQATTTEDQNATTTENAE</sequence>
<evidence type="ECO:0000313" key="1">
    <source>
        <dbReference type="EMBL" id="UDL15900.1"/>
    </source>
</evidence>
<keyword evidence="2" id="KW-1185">Reference proteome</keyword>
<reference evidence="1" key="1">
    <citation type="submission" date="2021-09" db="EMBL/GenBank/DDBJ databases">
        <authorList>
            <person name="Andersen S.H."/>
            <person name="Beall E.A."/>
            <person name="Cappelle B."/>
            <person name="Falteisek K.J."/>
            <person name="Fenske B.A."/>
            <person name="Gansluckner N.W."/>
            <person name="Gilbertson S.M."/>
            <person name="Krings K.J."/>
            <person name="Mobeck M."/>
            <person name="Odeku J.O."/>
            <person name="Poncelet M.E."/>
            <person name="Rohr J.R."/>
            <person name="Rolands L."/>
            <person name="Whipple C.D."/>
            <person name="Whipple E.M."/>
            <person name="Spring A.M."/>
            <person name="Klyczek K."/>
            <person name="Garlena R.A."/>
            <person name="Russell D.A."/>
            <person name="Pope W.H."/>
            <person name="Jacobs-Sera D."/>
            <person name="Hatfull G.F."/>
        </authorList>
    </citation>
    <scope>NUCLEOTIDE SEQUENCE</scope>
</reference>
<proteinExistence type="predicted"/>